<gene>
    <name evidence="1" type="ORF">LO744_15090</name>
</gene>
<name>A0A9Q3YW53_9FLAO</name>
<dbReference type="AlphaFoldDB" id="A0A9Q3YW53"/>
<keyword evidence="2" id="KW-1185">Reference proteome</keyword>
<evidence type="ECO:0000313" key="2">
    <source>
        <dbReference type="Proteomes" id="UP001108025"/>
    </source>
</evidence>
<proteinExistence type="predicted"/>
<comment type="caution">
    <text evidence="1">The sequence shown here is derived from an EMBL/GenBank/DDBJ whole genome shotgun (WGS) entry which is preliminary data.</text>
</comment>
<sequence>MKNNLFLRDNHKFGAETFLSMFLSQYQFVLGSDLDTYSENERIFNDDNPCNIYFILQRPKITIDPQSFSSNGSRALFDFVIHNKEDKHRISLSIGLPKVESKIKLTTKYPFSQFELFDDKKTLLVAKSSLLYDQISLDKNITTDILDYEILYIGQAYGHLGNRTAFDRLPAHETLQKIYTHALTNNPDSDIWILLTKFSQLSMLYTGGVDEKIYSKENKKRDDKLIKDFSDNKGLVFTEKQKINFTEAALIKMFEPTYNKTFKNNFPYEKHSSYSECYSLDVRALKIELDTSEMVRNIYSQKRKRKNYHSEMFELKNDKDRMSLLGMCK</sequence>
<dbReference type="RefSeq" id="WP_230670788.1">
    <property type="nucleotide sequence ID" value="NZ_JAJNAY010000002.1"/>
</dbReference>
<dbReference type="Proteomes" id="UP001108025">
    <property type="component" value="Unassembled WGS sequence"/>
</dbReference>
<dbReference type="EMBL" id="JAJNAY010000002">
    <property type="protein sequence ID" value="MCD1118181.1"/>
    <property type="molecule type" value="Genomic_DNA"/>
</dbReference>
<reference evidence="1" key="1">
    <citation type="submission" date="2021-11" db="EMBL/GenBank/DDBJ databases">
        <title>Description of novel Chryseobacterium species.</title>
        <authorList>
            <person name="Saticioglu I.B."/>
            <person name="Ay H."/>
            <person name="Altun S."/>
            <person name="Duman M."/>
        </authorList>
    </citation>
    <scope>NUCLEOTIDE SEQUENCE</scope>
    <source>
        <strain evidence="1">C-17</strain>
    </source>
</reference>
<evidence type="ECO:0000313" key="1">
    <source>
        <dbReference type="EMBL" id="MCD1118181.1"/>
    </source>
</evidence>
<organism evidence="1 2">
    <name type="scientific">Chryseobacterium turcicum</name>
    <dbReference type="NCBI Taxonomy" id="2898076"/>
    <lineage>
        <taxon>Bacteria</taxon>
        <taxon>Pseudomonadati</taxon>
        <taxon>Bacteroidota</taxon>
        <taxon>Flavobacteriia</taxon>
        <taxon>Flavobacteriales</taxon>
        <taxon>Weeksellaceae</taxon>
        <taxon>Chryseobacterium group</taxon>
        <taxon>Chryseobacterium</taxon>
    </lineage>
</organism>
<protein>
    <submittedName>
        <fullName evidence="1">Uncharacterized protein</fullName>
    </submittedName>
</protein>
<accession>A0A9Q3YW53</accession>